<reference evidence="3 4" key="1">
    <citation type="submission" date="2016-06" db="EMBL/GenBank/DDBJ databases">
        <authorList>
            <consortium name="Pathogen Informatics"/>
        </authorList>
    </citation>
    <scope>NUCLEOTIDE SEQUENCE [LARGE SCALE GENOMIC DNA]</scope>
    <source>
        <strain evidence="3">PmlGA01</strain>
    </source>
</reference>
<dbReference type="VEuPathDB" id="PlasmoDB:PmUG01_12057400"/>
<keyword evidence="2" id="KW-0472">Membrane</keyword>
<keyword evidence="2" id="KW-1133">Transmembrane helix</keyword>
<dbReference type="EMBL" id="LT594500">
    <property type="protein sequence ID" value="SBT80342.1"/>
    <property type="molecule type" value="Genomic_DNA"/>
</dbReference>
<organism evidence="3 4">
    <name type="scientific">Plasmodium malariae</name>
    <dbReference type="NCBI Taxonomy" id="5858"/>
    <lineage>
        <taxon>Eukaryota</taxon>
        <taxon>Sar</taxon>
        <taxon>Alveolata</taxon>
        <taxon>Apicomplexa</taxon>
        <taxon>Aconoidasida</taxon>
        <taxon>Haemosporida</taxon>
        <taxon>Plasmodiidae</taxon>
        <taxon>Plasmodium</taxon>
        <taxon>Plasmodium (Plasmodium)</taxon>
    </lineage>
</organism>
<sequence length="987" mass="117625">MILLLKAKHHRLLSRKAKCFLQFRKFHLLGNNDLYEKLKNSNYLIKLIKDVKDGTEKEYKEEHSLSNIDLGISYLYKNVIMNKGDEKKKKKKKEMMMMIHDNFDDSMHGSTNLELYDKRYCNYTITIKQCNDVKSALNIKEVYLYIMNSLNSLTVKQVLLILYSFFVHNMNIVYLKKINEHIINNIYNFKTNDLILIHLFYIYFENKYSYKKVDTHFYLNNYNVFLIRNKFKKDARINSLNDISSVHREICKLANELIKYSSYLFYKRKQSLHLSQIAEILFLCHKYNNIHNNMHNNIYTEELLDHFVSVLDNSLQLIDISNVELALTEKEKNIKNKNALYDLIKFYTIIDCFYYISGIKKVCELGHKKNKYFFNFCSFLKRNYKILSNLDMHQLFLLLQVGGNVEGRENVENVERVVEVENVWTVGRGADNWDVEGDQVFQNFQNSRMKYAILKLIEEKLKQPSDESPQISTVVTCKYFNKCVDTLYSVYLYSNEKYTLQNNKNSNVEEMHNEHFSHNSNTDNGHGEMGFENDDKRREEKGEGKYKENYICIDMSGGLHSRVLLNTNRYTTKNMSANKHDNYYTTDGSKINMKHNRVYKSHTVHLLAHVKFLDSINHYIKTKGTNSKRKYLPILLSSLENSINYKNMLIYFINSLDKTTDIDILLFYIISISTHINNIYVLSYLGYLYERIRMGEFSNSSSFTSDKIEVLLSSLYRLINNNNSYVTNLEVQKDFYKNNKEFFLLLYRNNLDMYEHIKGKLLNMNVIKIRNVQEFLFHYTYKYMIQNTFICLEKKLYYINDLTTINELLYYFLNINNYNMKYSSEISSDARKISILFFEKIFILNFLSIYKDAYNPFHNAVRKILVFISTDTNVDNNILLNYVMNIYFQSCISAFTNNLFTYITNILEDLFKDHFHLTYKNEQFVLFLNSNNLNFDSSKNDIINIMSKMIDYNFNIYIINFLILVYANVNFNKLFHRIKDYLYSYAI</sequence>
<feature type="region of interest" description="Disordered" evidence="1">
    <location>
        <begin position="515"/>
        <end position="540"/>
    </location>
</feature>
<evidence type="ECO:0000256" key="1">
    <source>
        <dbReference type="SAM" id="MobiDB-lite"/>
    </source>
</evidence>
<evidence type="ECO:0000256" key="2">
    <source>
        <dbReference type="SAM" id="Phobius"/>
    </source>
</evidence>
<evidence type="ECO:0000313" key="4">
    <source>
        <dbReference type="Proteomes" id="UP000219799"/>
    </source>
</evidence>
<protein>
    <submittedName>
        <fullName evidence="3">Uncharacterized protein</fullName>
    </submittedName>
</protein>
<accession>A0A1C3L1C1</accession>
<dbReference type="Proteomes" id="UP000219799">
    <property type="component" value="Chromosome 12"/>
</dbReference>
<keyword evidence="2" id="KW-0812">Transmembrane</keyword>
<gene>
    <name evidence="3" type="primary">PmlGA01_120050800</name>
    <name evidence="3" type="ORF">PMLGA01_120050800</name>
</gene>
<name>A0A1C3L1C1_PLAMA</name>
<proteinExistence type="predicted"/>
<evidence type="ECO:0000313" key="3">
    <source>
        <dbReference type="EMBL" id="SBT80342.1"/>
    </source>
</evidence>
<feature type="transmembrane region" description="Helical" evidence="2">
    <location>
        <begin position="952"/>
        <end position="969"/>
    </location>
</feature>
<dbReference type="AlphaFoldDB" id="A0A1C3L1C1"/>